<feature type="domain" description="Iminophenyl-pyruvate dimer synthase" evidence="2">
    <location>
        <begin position="53"/>
        <end position="281"/>
    </location>
</feature>
<dbReference type="Proteomes" id="UP001049518">
    <property type="component" value="Chromosome"/>
</dbReference>
<dbReference type="PANTHER" id="PTHR34400">
    <property type="match status" value="1"/>
</dbReference>
<evidence type="ECO:0000313" key="4">
    <source>
        <dbReference type="Proteomes" id="UP001049518"/>
    </source>
</evidence>
<dbReference type="InterPro" id="IPR012347">
    <property type="entry name" value="Ferritin-like"/>
</dbReference>
<accession>A0ABX8QXL7</accession>
<proteinExistence type="predicted"/>
<dbReference type="PANTHER" id="PTHR34400:SF4">
    <property type="entry name" value="MEMBRANE PROTEIN"/>
    <property type="match status" value="1"/>
</dbReference>
<dbReference type="EMBL" id="CP059572">
    <property type="protein sequence ID" value="QXJ22197.1"/>
    <property type="molecule type" value="Genomic_DNA"/>
</dbReference>
<feature type="region of interest" description="Disordered" evidence="1">
    <location>
        <begin position="1"/>
        <end position="28"/>
    </location>
</feature>
<organism evidence="3 4">
    <name type="scientific">Actinomadura graeca</name>
    <dbReference type="NCBI Taxonomy" id="2750812"/>
    <lineage>
        <taxon>Bacteria</taxon>
        <taxon>Bacillati</taxon>
        <taxon>Actinomycetota</taxon>
        <taxon>Actinomycetes</taxon>
        <taxon>Streptosporangiales</taxon>
        <taxon>Thermomonosporaceae</taxon>
        <taxon>Actinomadura</taxon>
    </lineage>
</organism>
<gene>
    <name evidence="3" type="ORF">AGRA3207_003159</name>
</gene>
<dbReference type="Gene3D" id="1.20.1260.10">
    <property type="match status" value="1"/>
</dbReference>
<keyword evidence="4" id="KW-1185">Reference proteome</keyword>
<dbReference type="RefSeq" id="WP_231335403.1">
    <property type="nucleotide sequence ID" value="NZ_CP059572.1"/>
</dbReference>
<evidence type="ECO:0000259" key="2">
    <source>
        <dbReference type="Pfam" id="PF12902"/>
    </source>
</evidence>
<evidence type="ECO:0000313" key="3">
    <source>
        <dbReference type="EMBL" id="QXJ22197.1"/>
    </source>
</evidence>
<feature type="compositionally biased region" description="Basic residues" evidence="1">
    <location>
        <begin position="8"/>
        <end position="26"/>
    </location>
</feature>
<dbReference type="InterPro" id="IPR026820">
    <property type="entry name" value="VioB/RebD_dom"/>
</dbReference>
<evidence type="ECO:0000256" key="1">
    <source>
        <dbReference type="SAM" id="MobiDB-lite"/>
    </source>
</evidence>
<name>A0ABX8QXL7_9ACTN</name>
<dbReference type="Pfam" id="PF12902">
    <property type="entry name" value="Ferritin-like"/>
    <property type="match status" value="1"/>
</dbReference>
<reference evidence="3" key="1">
    <citation type="submission" date="2020-07" db="EMBL/GenBank/DDBJ databases">
        <authorList>
            <person name="Tarantini F.S."/>
            <person name="Hong K.W."/>
            <person name="Chan K.G."/>
        </authorList>
    </citation>
    <scope>NUCLEOTIDE SEQUENCE</scope>
    <source>
        <strain evidence="3">32-07</strain>
    </source>
</reference>
<sequence>MTTATTRTKSRKPTTKSRASGKKARAARAVPIRQLNPAEGIKTVQDLADHLYVAAQVELSTIPLYLFAAYSIRTRGHSQWAAPRGVLRTLTGISIEEMLHLALVRNLMVAIGHGHEISFYDRDFIPEYPSFMLNRYNPDDPDGAELLLSLDRLSTEQVSTFRRLEMPDDIDPKATTFATHPEDVGQYTSLGEFYRAIDQAFCELDSKIDWAVEDARKQYKRAFWNEFGSGKPIRVYDLDTARQALKLIIEQGEGSVDDHKRIEIRPGVEDYTHYEKFLRIEKGVEGIGAVDGGPEYEINIDDPEATWPLVSDPALEDFEDQPAIHSLMTLFNAAYCYTLCLLDDLYDHSTDDVKKKKIPGTEREELFSYRYGLERNNISLMQGVLYPIAQTLVTTPITDGPYKGFNAAPSFEFYDFDEDPARSKKEQLLDLCEEAIQHFPILGGPDGVQRQINLVAAL</sequence>
<protein>
    <submittedName>
        <fullName evidence="3">Ferritin-like protein</fullName>
    </submittedName>
</protein>